<dbReference type="Gene3D" id="3.30.460.20">
    <property type="entry name" value="CorA soluble domain-like"/>
    <property type="match status" value="1"/>
</dbReference>
<evidence type="ECO:0000256" key="5">
    <source>
        <dbReference type="ARBA" id="ARBA00023136"/>
    </source>
</evidence>
<dbReference type="PANTHER" id="PTHR47891:SF1">
    <property type="entry name" value="CORA-MAGNESIUM AND COBALT TRANSPORTER"/>
    <property type="match status" value="1"/>
</dbReference>
<dbReference type="Proteomes" id="UP000294854">
    <property type="component" value="Unassembled WGS sequence"/>
</dbReference>
<evidence type="ECO:0000256" key="4">
    <source>
        <dbReference type="ARBA" id="ARBA00022989"/>
    </source>
</evidence>
<feature type="transmembrane region" description="Helical" evidence="6">
    <location>
        <begin position="239"/>
        <end position="259"/>
    </location>
</feature>
<name>A0A4R5NNI2_9LACO</name>
<accession>A0A4R5NNI2</accession>
<dbReference type="EMBL" id="PUFO01000046">
    <property type="protein sequence ID" value="TDG78019.1"/>
    <property type="molecule type" value="Genomic_DNA"/>
</dbReference>
<dbReference type="AlphaFoldDB" id="A0A4R5NNI2"/>
<dbReference type="SUPFAM" id="SSF143865">
    <property type="entry name" value="CorA soluble domain-like"/>
    <property type="match status" value="1"/>
</dbReference>
<evidence type="ECO:0000256" key="2">
    <source>
        <dbReference type="ARBA" id="ARBA00009765"/>
    </source>
</evidence>
<dbReference type="CDD" id="cd12827">
    <property type="entry name" value="EcCorA_ZntB-like_u2"/>
    <property type="match status" value="1"/>
</dbReference>
<keyword evidence="5 6" id="KW-0472">Membrane</keyword>
<dbReference type="GO" id="GO:0046873">
    <property type="term" value="F:metal ion transmembrane transporter activity"/>
    <property type="evidence" value="ECO:0007669"/>
    <property type="project" value="InterPro"/>
</dbReference>
<dbReference type="Pfam" id="PF01544">
    <property type="entry name" value="CorA"/>
    <property type="match status" value="1"/>
</dbReference>
<protein>
    <recommendedName>
        <fullName evidence="9">Magnesium transporter CorA family protein</fullName>
    </recommendedName>
</protein>
<dbReference type="Gene3D" id="1.20.58.340">
    <property type="entry name" value="Magnesium transport protein CorA, transmembrane region"/>
    <property type="match status" value="2"/>
</dbReference>
<dbReference type="PANTHER" id="PTHR47891">
    <property type="entry name" value="TRANSPORTER-RELATED"/>
    <property type="match status" value="1"/>
</dbReference>
<sequence length="265" mass="30210">MRYVADVHERARFDTDDETGATLVIFDVVISSKFNGMDNTEPVAFLINKDTFISFNHSKTSFINHTIKEVITKRAHKDHQLNQFELLIHLLFNLSLQFFDVIDDVNVARTDIQTHLMQQKSHKAITQLMNLETSLVFLLTSLTSNYELLNDMKRTLDLSDTETQALDNVLIEAKQGQEMAQMASGIIDRVSTAYSNLLDSNLNNTMKFLTVYSIILTIPSIVFSFYGQNVPIPLQDSPVAWLLTILVAGILVAFLIRYFHKNDLF</sequence>
<reference evidence="7 8" key="1">
    <citation type="journal article" date="2019" name="Appl. Microbiol. Biotechnol.">
        <title>Uncovering carbohydrate metabolism through a genotype-phenotype association study of 56 lactic acid bacteria genomes.</title>
        <authorList>
            <person name="Buron-Moles G."/>
            <person name="Chailyan A."/>
            <person name="Dolejs I."/>
            <person name="Forster J."/>
            <person name="Miks M.H."/>
        </authorList>
    </citation>
    <scope>NUCLEOTIDE SEQUENCE [LARGE SCALE GENOMIC DNA]</scope>
    <source>
        <strain evidence="7 8">ATCC 49373</strain>
    </source>
</reference>
<comment type="subcellular location">
    <subcellularLocation>
        <location evidence="1">Membrane</location>
        <topology evidence="1">Multi-pass membrane protein</topology>
    </subcellularLocation>
</comment>
<organism evidence="7 8">
    <name type="scientific">Secundilactobacillus malefermentans</name>
    <dbReference type="NCBI Taxonomy" id="176292"/>
    <lineage>
        <taxon>Bacteria</taxon>
        <taxon>Bacillati</taxon>
        <taxon>Bacillota</taxon>
        <taxon>Bacilli</taxon>
        <taxon>Lactobacillales</taxon>
        <taxon>Lactobacillaceae</taxon>
        <taxon>Secundilactobacillus</taxon>
    </lineage>
</organism>
<keyword evidence="8" id="KW-1185">Reference proteome</keyword>
<dbReference type="InterPro" id="IPR002523">
    <property type="entry name" value="MgTranspt_CorA/ZnTranspt_ZntB"/>
</dbReference>
<dbReference type="OrthoDB" id="9803416at2"/>
<dbReference type="SUPFAM" id="SSF144083">
    <property type="entry name" value="Magnesium transport protein CorA, transmembrane region"/>
    <property type="match status" value="1"/>
</dbReference>
<evidence type="ECO:0000256" key="1">
    <source>
        <dbReference type="ARBA" id="ARBA00004141"/>
    </source>
</evidence>
<comment type="similarity">
    <text evidence="2">Belongs to the CorA metal ion transporter (MIT) (TC 1.A.35) family.</text>
</comment>
<comment type="caution">
    <text evidence="7">The sequence shown here is derived from an EMBL/GenBank/DDBJ whole genome shotgun (WGS) entry which is preliminary data.</text>
</comment>
<keyword evidence="3 6" id="KW-0812">Transmembrane</keyword>
<dbReference type="InterPro" id="IPR045861">
    <property type="entry name" value="CorA_cytoplasmic_dom"/>
</dbReference>
<evidence type="ECO:0000313" key="8">
    <source>
        <dbReference type="Proteomes" id="UP000294854"/>
    </source>
</evidence>
<evidence type="ECO:0008006" key="9">
    <source>
        <dbReference type="Google" id="ProtNLM"/>
    </source>
</evidence>
<evidence type="ECO:0000313" key="7">
    <source>
        <dbReference type="EMBL" id="TDG78019.1"/>
    </source>
</evidence>
<keyword evidence="4 6" id="KW-1133">Transmembrane helix</keyword>
<dbReference type="InterPro" id="IPR045863">
    <property type="entry name" value="CorA_TM1_TM2"/>
</dbReference>
<gene>
    <name evidence="7" type="ORF">C5L31_002119</name>
</gene>
<proteinExistence type="inferred from homology"/>
<evidence type="ECO:0000256" key="3">
    <source>
        <dbReference type="ARBA" id="ARBA00022692"/>
    </source>
</evidence>
<feature type="transmembrane region" description="Helical" evidence="6">
    <location>
        <begin position="208"/>
        <end position="227"/>
    </location>
</feature>
<dbReference type="InterPro" id="IPR047199">
    <property type="entry name" value="CorA-like"/>
</dbReference>
<dbReference type="GO" id="GO:0016020">
    <property type="term" value="C:membrane"/>
    <property type="evidence" value="ECO:0007669"/>
    <property type="project" value="UniProtKB-SubCell"/>
</dbReference>
<evidence type="ECO:0000256" key="6">
    <source>
        <dbReference type="SAM" id="Phobius"/>
    </source>
</evidence>